<evidence type="ECO:0000256" key="1">
    <source>
        <dbReference type="SAM" id="MobiDB-lite"/>
    </source>
</evidence>
<name>A0ABT3GK36_9BACT</name>
<dbReference type="Pfam" id="PF07635">
    <property type="entry name" value="PSCyt1"/>
    <property type="match status" value="1"/>
</dbReference>
<evidence type="ECO:0000259" key="3">
    <source>
        <dbReference type="Pfam" id="PF07587"/>
    </source>
</evidence>
<dbReference type="Pfam" id="PF07583">
    <property type="entry name" value="PSCyt2"/>
    <property type="match status" value="1"/>
</dbReference>
<dbReference type="Pfam" id="PF07587">
    <property type="entry name" value="PSD1"/>
    <property type="match status" value="1"/>
</dbReference>
<dbReference type="InterPro" id="IPR011444">
    <property type="entry name" value="DUF1549"/>
</dbReference>
<organism evidence="5 6">
    <name type="scientific">Luteolibacter arcticus</name>
    <dbReference type="NCBI Taxonomy" id="1581411"/>
    <lineage>
        <taxon>Bacteria</taxon>
        <taxon>Pseudomonadati</taxon>
        <taxon>Verrucomicrobiota</taxon>
        <taxon>Verrucomicrobiia</taxon>
        <taxon>Verrucomicrobiales</taxon>
        <taxon>Verrucomicrobiaceae</taxon>
        <taxon>Luteolibacter</taxon>
    </lineage>
</organism>
<dbReference type="InterPro" id="IPR011429">
    <property type="entry name" value="Cyt_c_Planctomycete-type"/>
</dbReference>
<dbReference type="InterPro" id="IPR036909">
    <property type="entry name" value="Cyt_c-like_dom_sf"/>
</dbReference>
<proteinExistence type="predicted"/>
<dbReference type="Proteomes" id="UP001320876">
    <property type="component" value="Unassembled WGS sequence"/>
</dbReference>
<evidence type="ECO:0000259" key="4">
    <source>
        <dbReference type="Pfam" id="PF07635"/>
    </source>
</evidence>
<feature type="domain" description="DUF1553" evidence="3">
    <location>
        <begin position="735"/>
        <end position="995"/>
    </location>
</feature>
<evidence type="ECO:0000259" key="2">
    <source>
        <dbReference type="Pfam" id="PF07583"/>
    </source>
</evidence>
<gene>
    <name evidence="5" type="ORF">OKA05_15045</name>
</gene>
<evidence type="ECO:0000313" key="6">
    <source>
        <dbReference type="Proteomes" id="UP001320876"/>
    </source>
</evidence>
<dbReference type="PANTHER" id="PTHR35889">
    <property type="entry name" value="CYCLOINULO-OLIGOSACCHARIDE FRUCTANOTRANSFERASE-RELATED"/>
    <property type="match status" value="1"/>
</dbReference>
<feature type="domain" description="Cytochrome C Planctomycete-type" evidence="4">
    <location>
        <begin position="50"/>
        <end position="112"/>
    </location>
</feature>
<dbReference type="SUPFAM" id="SSF46626">
    <property type="entry name" value="Cytochrome c"/>
    <property type="match status" value="1"/>
</dbReference>
<reference evidence="5 6" key="1">
    <citation type="submission" date="2022-10" db="EMBL/GenBank/DDBJ databases">
        <title>Luteolibacter arcticus strain CCTCC AB 2014275, whole genome shotgun sequencing project.</title>
        <authorList>
            <person name="Zhao G."/>
            <person name="Shen L."/>
        </authorList>
    </citation>
    <scope>NUCLEOTIDE SEQUENCE [LARGE SCALE GENOMIC DNA]</scope>
    <source>
        <strain evidence="5 6">CCTCC AB 2014275</strain>
    </source>
</reference>
<dbReference type="RefSeq" id="WP_264487990.1">
    <property type="nucleotide sequence ID" value="NZ_JAPDDT010000006.1"/>
</dbReference>
<accession>A0ABT3GK36</accession>
<keyword evidence="6" id="KW-1185">Reference proteome</keyword>
<comment type="caution">
    <text evidence="5">The sequence shown here is derived from an EMBL/GenBank/DDBJ whole genome shotgun (WGS) entry which is preliminary data.</text>
</comment>
<dbReference type="EMBL" id="JAPDDT010000006">
    <property type="protein sequence ID" value="MCW1923883.1"/>
    <property type="molecule type" value="Genomic_DNA"/>
</dbReference>
<dbReference type="PANTHER" id="PTHR35889:SF3">
    <property type="entry name" value="F-BOX DOMAIN-CONTAINING PROTEIN"/>
    <property type="match status" value="1"/>
</dbReference>
<sequence>MFRSSRSIFLLPVFFLALAGGGGKLQAATPVLPEQVTFNAHIRPIFSNTCFACHGFDKSHRKADLRLDIPEGAYAKLKDSEEHAIVPGKPDESAIWRHIISKDPKQVMPPPEFHKDLTELQKQLIRRWIQQGAKYEQHWAFAPVVKAAAPALTKHAEAVANPIDAFVLAKLETEKLDPSPEADKATLLRRLSLDLIGLPPTPAEVAAFLADQSPDAYAKQVERLLASPHYGERMAVPWLDVVRFADTVGYHGDQNQRIYPYRDYVINAFNDNKPFDQFTTEQLAGDLLPSATDEQRIATGFLRLNLMTREGGAQEKEYLAKYAGDRVRAIGAAWLGLTTGCAECHDHKFDPLTAKDFYSLGAFFDDVRQWGVYSNQSYSTTKDLVGFDNTSPFPPEIHAPNAAIRKRLLTLQEDGVATLSASGTADGPAFQLWKQRAASFVSAHPTGWAVLEPREVSPAKKTPHEVQQDQSILFTGPPVKDEVITLKLELPDVAVRSLRLEVLPDARNAGKIGRQANGKFTVTPTFAIDATPLKIAWSQADRRTPAKYTEGNPSPLLEPKWTSAPAPFEEPLDAASRPHHALYHLAETQPATRGRLLTITLATADIGRVRISITPFGDAVPGLTNALRGELAVALKSPPNALTDTQRRELVAGWLQSTTPDAKLPAAYRTIRDAIVKCRAGYAWSLVAQSLSADKIRKSHILPRGNWAAPAEEVLPAVPAFLPQASLAGKTGRLTRLDLATWLTAADNPLPARQFANRLWKQFFGKGLSNVLDDLGNQGEWPSHPQLLDWLAAEFRDSGWDVKHVVRLIVTSRTYRQRSAGRPELADRDPANRLLCEQSPRRLDAEFVRDNVLSISGLLEDDLIGGPSAKPYQPAGYYANLNFPQRDYAADTGDQQYRRGLYMHWQRTFMHPMLAGFDAPSREECAADRLQSNSPQQALILLNDPSFVEAARSFALRLLAEHAAAGDEERVRAAIRTALGRDAKPAELKSLTAFLAQQRDDYAAKPEDAVAFLKIGLSDHGESHPPAELAAWAQVCRVILNLHETLTRY</sequence>
<protein>
    <submittedName>
        <fullName evidence="5">PSD1 and planctomycete cytochrome C domain-containing protein</fullName>
    </submittedName>
</protein>
<feature type="region of interest" description="Disordered" evidence="1">
    <location>
        <begin position="542"/>
        <end position="572"/>
    </location>
</feature>
<feature type="domain" description="DUF1549" evidence="2">
    <location>
        <begin position="162"/>
        <end position="368"/>
    </location>
</feature>
<dbReference type="InterPro" id="IPR022655">
    <property type="entry name" value="DUF1553"/>
</dbReference>
<evidence type="ECO:0000313" key="5">
    <source>
        <dbReference type="EMBL" id="MCW1923883.1"/>
    </source>
</evidence>